<keyword evidence="6" id="KW-0805">Transcription regulation</keyword>
<keyword evidence="13" id="KW-1185">Reference proteome</keyword>
<evidence type="ECO:0000313" key="12">
    <source>
        <dbReference type="EMBL" id="KAJ2903431.1"/>
    </source>
</evidence>
<dbReference type="PANTHER" id="PTHR10625:SF10">
    <property type="entry name" value="HISTONE DEACETYLASE HDAC1"/>
    <property type="match status" value="1"/>
</dbReference>
<feature type="compositionally biased region" description="Basic and acidic residues" evidence="10">
    <location>
        <begin position="647"/>
        <end position="663"/>
    </location>
</feature>
<dbReference type="GO" id="GO:0031507">
    <property type="term" value="P:heterochromatin formation"/>
    <property type="evidence" value="ECO:0007669"/>
    <property type="project" value="TreeGrafter"/>
</dbReference>
<organism evidence="12 13">
    <name type="scientific">Zalerion maritima</name>
    <dbReference type="NCBI Taxonomy" id="339359"/>
    <lineage>
        <taxon>Eukaryota</taxon>
        <taxon>Fungi</taxon>
        <taxon>Dikarya</taxon>
        <taxon>Ascomycota</taxon>
        <taxon>Pezizomycotina</taxon>
        <taxon>Sordariomycetes</taxon>
        <taxon>Lulworthiomycetidae</taxon>
        <taxon>Lulworthiales</taxon>
        <taxon>Lulworthiaceae</taxon>
        <taxon>Zalerion</taxon>
    </lineage>
</organism>
<dbReference type="InterPro" id="IPR003084">
    <property type="entry name" value="HDAC_I/II"/>
</dbReference>
<feature type="compositionally biased region" description="Basic and acidic residues" evidence="10">
    <location>
        <begin position="615"/>
        <end position="627"/>
    </location>
</feature>
<name>A0AAD5S166_9PEZI</name>
<keyword evidence="7" id="KW-0804">Transcription</keyword>
<keyword evidence="4" id="KW-0378">Hydrolase</keyword>
<proteinExistence type="inferred from homology"/>
<comment type="caution">
    <text evidence="12">The sequence shown here is derived from an EMBL/GenBank/DDBJ whole genome shotgun (WGS) entry which is preliminary data.</text>
</comment>
<dbReference type="FunFam" id="3.40.800.20:FF:000001">
    <property type="entry name" value="Histone deacetylase"/>
    <property type="match status" value="1"/>
</dbReference>
<evidence type="ECO:0000256" key="10">
    <source>
        <dbReference type="SAM" id="MobiDB-lite"/>
    </source>
</evidence>
<evidence type="ECO:0000256" key="6">
    <source>
        <dbReference type="ARBA" id="ARBA00023015"/>
    </source>
</evidence>
<feature type="compositionally biased region" description="Acidic residues" evidence="10">
    <location>
        <begin position="505"/>
        <end position="520"/>
    </location>
</feature>
<feature type="compositionally biased region" description="Acidic residues" evidence="10">
    <location>
        <begin position="538"/>
        <end position="547"/>
    </location>
</feature>
<feature type="compositionally biased region" description="Basic and acidic residues" evidence="10">
    <location>
        <begin position="525"/>
        <end position="537"/>
    </location>
</feature>
<reference evidence="12" key="1">
    <citation type="submission" date="2022-07" db="EMBL/GenBank/DDBJ databases">
        <title>Draft genome sequence of Zalerion maritima ATCC 34329, a (micro)plastics degrading marine fungus.</title>
        <authorList>
            <person name="Paco A."/>
            <person name="Goncalves M.F.M."/>
            <person name="Rocha-Santos T.A.P."/>
            <person name="Alves A."/>
        </authorList>
    </citation>
    <scope>NUCLEOTIDE SEQUENCE</scope>
    <source>
        <strain evidence="12">ATCC 34329</strain>
    </source>
</reference>
<evidence type="ECO:0000256" key="8">
    <source>
        <dbReference type="ARBA" id="ARBA00023242"/>
    </source>
</evidence>
<feature type="compositionally biased region" description="Low complexity" evidence="10">
    <location>
        <begin position="738"/>
        <end position="748"/>
    </location>
</feature>
<feature type="domain" description="Histone deacetylase" evidence="11">
    <location>
        <begin position="139"/>
        <end position="427"/>
    </location>
</feature>
<dbReference type="InterPro" id="IPR023801">
    <property type="entry name" value="His_deacetylse_dom"/>
</dbReference>
<feature type="compositionally biased region" description="Basic and acidic residues" evidence="10">
    <location>
        <begin position="718"/>
        <end position="737"/>
    </location>
</feature>
<feature type="compositionally biased region" description="Basic and acidic residues" evidence="10">
    <location>
        <begin position="577"/>
        <end position="599"/>
    </location>
</feature>
<dbReference type="EC" id="3.5.1.98" evidence="2"/>
<dbReference type="Gene3D" id="3.40.800.20">
    <property type="entry name" value="Histone deacetylase domain"/>
    <property type="match status" value="1"/>
</dbReference>
<accession>A0AAD5S166</accession>
<dbReference type="AlphaFoldDB" id="A0AAD5S166"/>
<dbReference type="GO" id="GO:0033698">
    <property type="term" value="C:Rpd3L complex"/>
    <property type="evidence" value="ECO:0007669"/>
    <property type="project" value="UniProtKB-ARBA"/>
</dbReference>
<dbReference type="GO" id="GO:0070210">
    <property type="term" value="C:Rpd3L-Expanded complex"/>
    <property type="evidence" value="ECO:0007669"/>
    <property type="project" value="TreeGrafter"/>
</dbReference>
<evidence type="ECO:0000256" key="7">
    <source>
        <dbReference type="ARBA" id="ARBA00023163"/>
    </source>
</evidence>
<keyword evidence="8" id="KW-0539">Nucleus</keyword>
<evidence type="ECO:0000313" key="13">
    <source>
        <dbReference type="Proteomes" id="UP001201980"/>
    </source>
</evidence>
<dbReference type="InterPro" id="IPR000286">
    <property type="entry name" value="HDACs"/>
</dbReference>
<evidence type="ECO:0000256" key="9">
    <source>
        <dbReference type="ARBA" id="ARBA00061569"/>
    </source>
</evidence>
<dbReference type="SUPFAM" id="SSF52768">
    <property type="entry name" value="Arginase/deacetylase"/>
    <property type="match status" value="1"/>
</dbReference>
<dbReference type="Pfam" id="PF00850">
    <property type="entry name" value="Hist_deacetyl"/>
    <property type="match status" value="1"/>
</dbReference>
<keyword evidence="5" id="KW-0156">Chromatin regulator</keyword>
<evidence type="ECO:0000259" key="11">
    <source>
        <dbReference type="Pfam" id="PF00850"/>
    </source>
</evidence>
<dbReference type="GO" id="GO:0032221">
    <property type="term" value="C:Rpd3S complex"/>
    <property type="evidence" value="ECO:0007669"/>
    <property type="project" value="UniProtKB-ARBA"/>
</dbReference>
<feature type="region of interest" description="Disordered" evidence="10">
    <location>
        <begin position="487"/>
        <end position="805"/>
    </location>
</feature>
<gene>
    <name evidence="12" type="ORF">MKZ38_009916</name>
</gene>
<dbReference type="PRINTS" id="PR01271">
    <property type="entry name" value="HISDACETLASE"/>
</dbReference>
<evidence type="ECO:0000256" key="2">
    <source>
        <dbReference type="ARBA" id="ARBA00012111"/>
    </source>
</evidence>
<evidence type="ECO:0000256" key="1">
    <source>
        <dbReference type="ARBA" id="ARBA00004123"/>
    </source>
</evidence>
<dbReference type="PANTHER" id="PTHR10625">
    <property type="entry name" value="HISTONE DEACETYLASE HDAC1-RELATED"/>
    <property type="match status" value="1"/>
</dbReference>
<sequence length="872" mass="97130">MWLERHPQGGVQKCDLDEYTRRFLASKPPFPAGLSQGEVLDDFARIRAAKDTGTLVDTKNLKRTPQFNCPDPSLLRPTLAVNYPAVIACDANAPKTTLQQPAMSYAPLDLGSGNGAGNKKKVAYFYDSDIGNYSYPTGHPMKPHRIRLCHSLIMNYGVYKKMEIYRAKPATRGEMTQFHTDEYIDFLQRVTPENMDAYQKEQTKYNVGDDCPVFDGLFEFCGISAGGSMEGAARLNRQKCDIAVNWAGGLHHAKKSEASGFCYVNDIVLGILELLRYKKRVLYVDIDVHHGDGVEEAFYTTDRVMTCSFHKYGEYFPGTGELRDIGIGAGKNYAVNFPLRDGIDDVSYKSIFEPVIKAVMDYYAPEAVVLQCGGDSLSGDRLGCFNLSMRGHANCVKYVKSFNLPTIVLGGGGYTMRNVARTWAFETGTLVGVDMTPTLPYNEYYEYYGPDYELDVRSSNMENANSPEYLEKIKTQVIENLKKTAHVPSVQMQDVPRRPMGAGMTDEEEAELDDLDEDANQNDRMTQRQWEKSIQRDDEFEDSDTEDMDRANGAGKPPNYYQRRHLNASQGGSDKAPSNKDRHSASPMDDRDKAMPSREIDEEMEDAEPTAPIIEDSKEAEAEKPAVDMDGDVDMDDTTEHPANTDAKAEEKAPEPKPSEPEKQASPAPKPKSPRQPSKSPSQEAPPVVPETVQDEEMKDVEPKTEPSANENADESVEDKPDENAEEKEPVAKEKEASPSATVASSTVLGKPNFPEASDEKKTDKTAATEDRKDESTAAQSGDSAEKPSEKPAEKLSDGEATDDPAYDCYLHVHNDDRNEACDWMDTCFKLYINKTEWLPETKECFAHQDIYIPAHKADCNKNIASVTNTEN</sequence>
<dbReference type="Proteomes" id="UP001201980">
    <property type="component" value="Unassembled WGS sequence"/>
</dbReference>
<evidence type="ECO:0000256" key="5">
    <source>
        <dbReference type="ARBA" id="ARBA00022853"/>
    </source>
</evidence>
<dbReference type="CDD" id="cd10004">
    <property type="entry name" value="RPD3-like"/>
    <property type="match status" value="1"/>
</dbReference>
<protein>
    <recommendedName>
        <fullName evidence="2">histone deacetylase</fullName>
        <ecNumber evidence="2">3.5.1.98</ecNumber>
    </recommendedName>
</protein>
<comment type="subcellular location">
    <subcellularLocation>
        <location evidence="1">Nucleus</location>
    </subcellularLocation>
</comment>
<evidence type="ECO:0000256" key="4">
    <source>
        <dbReference type="ARBA" id="ARBA00022801"/>
    </source>
</evidence>
<dbReference type="InterPro" id="IPR023696">
    <property type="entry name" value="Ureohydrolase_dom_sf"/>
</dbReference>
<dbReference type="GO" id="GO:0141221">
    <property type="term" value="F:histone deacetylase activity, hydrolytic mechanism"/>
    <property type="evidence" value="ECO:0007669"/>
    <property type="project" value="UniProtKB-EC"/>
</dbReference>
<dbReference type="EMBL" id="JAKWBI020000081">
    <property type="protein sequence ID" value="KAJ2903431.1"/>
    <property type="molecule type" value="Genomic_DNA"/>
</dbReference>
<dbReference type="PRINTS" id="PR01270">
    <property type="entry name" value="HDASUPER"/>
</dbReference>
<feature type="compositionally biased region" description="Basic and acidic residues" evidence="10">
    <location>
        <begin position="784"/>
        <end position="798"/>
    </location>
</feature>
<evidence type="ECO:0000256" key="3">
    <source>
        <dbReference type="ARBA" id="ARBA00022491"/>
    </source>
</evidence>
<feature type="compositionally biased region" description="Basic and acidic residues" evidence="10">
    <location>
        <begin position="758"/>
        <end position="776"/>
    </location>
</feature>
<keyword evidence="3" id="KW-0678">Repressor</keyword>
<dbReference type="InterPro" id="IPR037138">
    <property type="entry name" value="His_deacetylse_dom_sf"/>
</dbReference>
<comment type="similarity">
    <text evidence="9">Belongs to the histone deacetylase family. HD Type 1 subfamily.</text>
</comment>